<accession>A0A4C1UME7</accession>
<feature type="region of interest" description="Disordered" evidence="1">
    <location>
        <begin position="1"/>
        <end position="27"/>
    </location>
</feature>
<evidence type="ECO:0000313" key="3">
    <source>
        <dbReference type="Proteomes" id="UP000299102"/>
    </source>
</evidence>
<protein>
    <submittedName>
        <fullName evidence="2">Uncharacterized protein</fullName>
    </submittedName>
</protein>
<sequence>MSSGADRRGPLRVSQGCKSWKPRGRLSKRKSNLEMRLWRGYNTSSASNTVPVQKELPDTLKPMRISKLAVLELRSDGGSPVKTIGYGLEGAGLEPEFTDEFSDEFSMGVDGSVVRDIAFESRDTAFNPDLGRIGQLVLHSSKIKPIAWEYYKPLVGCSLHRQQRTVAAVNPHWARVKGY</sequence>
<evidence type="ECO:0000256" key="1">
    <source>
        <dbReference type="SAM" id="MobiDB-lite"/>
    </source>
</evidence>
<proteinExistence type="predicted"/>
<gene>
    <name evidence="2" type="ORF">EVAR_102877_1</name>
</gene>
<evidence type="ECO:0000313" key="2">
    <source>
        <dbReference type="EMBL" id="GBP27623.1"/>
    </source>
</evidence>
<reference evidence="2 3" key="1">
    <citation type="journal article" date="2019" name="Commun. Biol.">
        <title>The bagworm genome reveals a unique fibroin gene that provides high tensile strength.</title>
        <authorList>
            <person name="Kono N."/>
            <person name="Nakamura H."/>
            <person name="Ohtoshi R."/>
            <person name="Tomita M."/>
            <person name="Numata K."/>
            <person name="Arakawa K."/>
        </authorList>
    </citation>
    <scope>NUCLEOTIDE SEQUENCE [LARGE SCALE GENOMIC DNA]</scope>
</reference>
<name>A0A4C1UME7_EUMVA</name>
<comment type="caution">
    <text evidence="2">The sequence shown here is derived from an EMBL/GenBank/DDBJ whole genome shotgun (WGS) entry which is preliminary data.</text>
</comment>
<keyword evidence="3" id="KW-1185">Reference proteome</keyword>
<organism evidence="2 3">
    <name type="scientific">Eumeta variegata</name>
    <name type="common">Bagworm moth</name>
    <name type="synonym">Eumeta japonica</name>
    <dbReference type="NCBI Taxonomy" id="151549"/>
    <lineage>
        <taxon>Eukaryota</taxon>
        <taxon>Metazoa</taxon>
        <taxon>Ecdysozoa</taxon>
        <taxon>Arthropoda</taxon>
        <taxon>Hexapoda</taxon>
        <taxon>Insecta</taxon>
        <taxon>Pterygota</taxon>
        <taxon>Neoptera</taxon>
        <taxon>Endopterygota</taxon>
        <taxon>Lepidoptera</taxon>
        <taxon>Glossata</taxon>
        <taxon>Ditrysia</taxon>
        <taxon>Tineoidea</taxon>
        <taxon>Psychidae</taxon>
        <taxon>Oiketicinae</taxon>
        <taxon>Eumeta</taxon>
    </lineage>
</organism>
<dbReference type="Proteomes" id="UP000299102">
    <property type="component" value="Unassembled WGS sequence"/>
</dbReference>
<dbReference type="EMBL" id="BGZK01000196">
    <property type="protein sequence ID" value="GBP27623.1"/>
    <property type="molecule type" value="Genomic_DNA"/>
</dbReference>
<dbReference type="AlphaFoldDB" id="A0A4C1UME7"/>